<keyword evidence="3 6" id="KW-0812">Transmembrane</keyword>
<dbReference type="InterPro" id="IPR035681">
    <property type="entry name" value="ComA-like_MBL"/>
</dbReference>
<dbReference type="Pfam" id="PF13567">
    <property type="entry name" value="DUF4131"/>
    <property type="match status" value="1"/>
</dbReference>
<feature type="transmembrane region" description="Helical" evidence="6">
    <location>
        <begin position="248"/>
        <end position="272"/>
    </location>
</feature>
<gene>
    <name evidence="8" type="ORF">SAMN02745180_00760</name>
</gene>
<dbReference type="GO" id="GO:0030420">
    <property type="term" value="P:establishment of competence for transformation"/>
    <property type="evidence" value="ECO:0007669"/>
    <property type="project" value="InterPro"/>
</dbReference>
<dbReference type="RefSeq" id="WP_072743324.1">
    <property type="nucleotide sequence ID" value="NZ_FQXR01000003.1"/>
</dbReference>
<protein>
    <submittedName>
        <fullName evidence="8">Competence protein ComEC</fullName>
    </submittedName>
</protein>
<dbReference type="SUPFAM" id="SSF56281">
    <property type="entry name" value="Metallo-hydrolase/oxidoreductase"/>
    <property type="match status" value="1"/>
</dbReference>
<sequence length="823" mass="94831">MYKKTYFNQPFVQFTIPIIIGIVFYYYVKIDFKFILMGLIVSLALFLVCIFLNKKDLLVIYLLFFIIGMLAMYGKIENSILKSFVGENVEIEGRVVEARYKDDSANYVLETKNIYHNGHIYTGKEKVLLKCYGEEKYEIGDAIKVSGILNEPKANTNPKLFNYKLYLETNDIFTTISTRSHFVKTISKNNLNSGEVFRKKFKTKVEGTFDEYLNPTNSQLMKSIMLGEMSYLDQDYQIKYREMGLAHLMAVSGLHIGIISSFLISAFAILGINRKINIGTTIAILWIYGYLIGFPPSVLRSLIMFTVLMYSQIQFRAYDEINTIAFAAFILLIYNPLWLFNVGFQLSFMATLSLLLLLKEMRNKFYPYKGKAMTSLYSILAVQIGVAPITMYYFNSISPMSILANFLLIPLLSIGVIIAFFILLFSFAGGFICRFLGIVLNEILNVENIVLNMIYALPLGSIKMFSSSIFGIFLYYFAIFCIFKIVRVDVFPFEINRAIFYYLIVCILFISILPMVEKELTIEFIDVGQGDCMLIETNGRYFLVDTGGNVFGNFDVGENIVLPYLVKKGVFSLDGVFITHFHEDHCKSLPLLMENIKVKRVFIAYENENSTIYNDIISSAKENNVNVYKIGYNQKLDIGKNVSIRVLWPKEETNLKHIDNENNLSLVLLLDSFDKKTLLTGDIESETESILVQDERENIDFLKVPHHGSSTSSSEDFIDFFNPKYGFIQVGKNNFGHPDEEVLERYKDRGIDIYRTDESGLITLNIRPNKCEIYTFIREKPSINDIILNYGLEISFILIYMLLSYYISKKNCCIFREWENYEM</sequence>
<dbReference type="EMBL" id="FQXR01000003">
    <property type="protein sequence ID" value="SHH66127.1"/>
    <property type="molecule type" value="Genomic_DNA"/>
</dbReference>
<comment type="subcellular location">
    <subcellularLocation>
        <location evidence="1">Cell membrane</location>
        <topology evidence="1">Multi-pass membrane protein</topology>
    </subcellularLocation>
</comment>
<reference evidence="8 9" key="1">
    <citation type="submission" date="2016-11" db="EMBL/GenBank/DDBJ databases">
        <authorList>
            <person name="Jaros S."/>
            <person name="Januszkiewicz K."/>
            <person name="Wedrychowicz H."/>
        </authorList>
    </citation>
    <scope>NUCLEOTIDE SEQUENCE [LARGE SCALE GENOMIC DNA]</scope>
    <source>
        <strain evidence="8 9">DSM 13106</strain>
    </source>
</reference>
<feature type="transmembrane region" description="Helical" evidence="6">
    <location>
        <begin position="498"/>
        <end position="516"/>
    </location>
</feature>
<evidence type="ECO:0000256" key="5">
    <source>
        <dbReference type="ARBA" id="ARBA00023136"/>
    </source>
</evidence>
<name>A0A1M5USU8_9FIRM</name>
<dbReference type="CDD" id="cd07731">
    <property type="entry name" value="ComA-like_MBL-fold"/>
    <property type="match status" value="1"/>
</dbReference>
<feature type="transmembrane region" description="Helical" evidence="6">
    <location>
        <begin position="787"/>
        <end position="807"/>
    </location>
</feature>
<evidence type="ECO:0000259" key="7">
    <source>
        <dbReference type="SMART" id="SM00849"/>
    </source>
</evidence>
<dbReference type="Pfam" id="PF03772">
    <property type="entry name" value="Competence"/>
    <property type="match status" value="1"/>
</dbReference>
<dbReference type="AlphaFoldDB" id="A0A1M5USU8"/>
<evidence type="ECO:0000256" key="3">
    <source>
        <dbReference type="ARBA" id="ARBA00022692"/>
    </source>
</evidence>
<feature type="transmembrane region" description="Helical" evidence="6">
    <location>
        <begin position="59"/>
        <end position="76"/>
    </location>
</feature>
<dbReference type="InterPro" id="IPR004797">
    <property type="entry name" value="Competence_ComEC/Rec2"/>
</dbReference>
<evidence type="ECO:0000256" key="6">
    <source>
        <dbReference type="SAM" id="Phobius"/>
    </source>
</evidence>
<dbReference type="Gene3D" id="3.60.15.10">
    <property type="entry name" value="Ribonuclease Z/Hydroxyacylglutathione hydrolase-like"/>
    <property type="match status" value="1"/>
</dbReference>
<evidence type="ECO:0000256" key="2">
    <source>
        <dbReference type="ARBA" id="ARBA00022475"/>
    </source>
</evidence>
<dbReference type="InterPro" id="IPR023298">
    <property type="entry name" value="ATPase_P-typ_TM_dom_sf"/>
</dbReference>
<keyword evidence="9" id="KW-1185">Reference proteome</keyword>
<feature type="transmembrane region" description="Helical" evidence="6">
    <location>
        <begin position="34"/>
        <end position="53"/>
    </location>
</feature>
<dbReference type="NCBIfam" id="TIGR00360">
    <property type="entry name" value="ComEC_N-term"/>
    <property type="match status" value="1"/>
</dbReference>
<dbReference type="NCBIfam" id="TIGR00361">
    <property type="entry name" value="ComEC_Rec2"/>
    <property type="match status" value="1"/>
</dbReference>
<dbReference type="InterPro" id="IPR001279">
    <property type="entry name" value="Metallo-B-lactamas"/>
</dbReference>
<dbReference type="InterPro" id="IPR052159">
    <property type="entry name" value="Competence_DNA_uptake"/>
</dbReference>
<dbReference type="Proteomes" id="UP000184389">
    <property type="component" value="Unassembled WGS sequence"/>
</dbReference>
<organism evidence="8 9">
    <name type="scientific">Sporanaerobacter acetigenes DSM 13106</name>
    <dbReference type="NCBI Taxonomy" id="1123281"/>
    <lineage>
        <taxon>Bacteria</taxon>
        <taxon>Bacillati</taxon>
        <taxon>Bacillota</taxon>
        <taxon>Tissierellia</taxon>
        <taxon>Tissierellales</taxon>
        <taxon>Sporanaerobacteraceae</taxon>
        <taxon>Sporanaerobacter</taxon>
    </lineage>
</organism>
<evidence type="ECO:0000256" key="1">
    <source>
        <dbReference type="ARBA" id="ARBA00004651"/>
    </source>
</evidence>
<accession>A0A1M5USU8</accession>
<feature type="transmembrane region" description="Helical" evidence="6">
    <location>
        <begin position="6"/>
        <end position="27"/>
    </location>
</feature>
<feature type="transmembrane region" description="Helical" evidence="6">
    <location>
        <begin position="284"/>
        <end position="310"/>
    </location>
</feature>
<dbReference type="InterPro" id="IPR036866">
    <property type="entry name" value="RibonucZ/Hydroxyglut_hydro"/>
</dbReference>
<dbReference type="STRING" id="1123281.SAMN02745180_00760"/>
<dbReference type="PANTHER" id="PTHR30619">
    <property type="entry name" value="DNA INTERNALIZATION/COMPETENCE PROTEIN COMEC/REC2"/>
    <property type="match status" value="1"/>
</dbReference>
<proteinExistence type="predicted"/>
<dbReference type="OrthoDB" id="9761531at2"/>
<dbReference type="InterPro" id="IPR004477">
    <property type="entry name" value="ComEC_N"/>
</dbReference>
<feature type="domain" description="Metallo-beta-lactamase" evidence="7">
    <location>
        <begin position="529"/>
        <end position="732"/>
    </location>
</feature>
<dbReference type="SUPFAM" id="SSF81665">
    <property type="entry name" value="Calcium ATPase, transmembrane domain M"/>
    <property type="match status" value="1"/>
</dbReference>
<feature type="transmembrane region" description="Helical" evidence="6">
    <location>
        <begin position="464"/>
        <end position="486"/>
    </location>
</feature>
<evidence type="ECO:0000313" key="8">
    <source>
        <dbReference type="EMBL" id="SHH66127.1"/>
    </source>
</evidence>
<keyword evidence="2" id="KW-1003">Cell membrane</keyword>
<evidence type="ECO:0000256" key="4">
    <source>
        <dbReference type="ARBA" id="ARBA00022989"/>
    </source>
</evidence>
<evidence type="ECO:0000313" key="9">
    <source>
        <dbReference type="Proteomes" id="UP000184389"/>
    </source>
</evidence>
<feature type="transmembrane region" description="Helical" evidence="6">
    <location>
        <begin position="406"/>
        <end position="428"/>
    </location>
</feature>
<dbReference type="Pfam" id="PF00753">
    <property type="entry name" value="Lactamase_B"/>
    <property type="match status" value="1"/>
</dbReference>
<dbReference type="GO" id="GO:0005886">
    <property type="term" value="C:plasma membrane"/>
    <property type="evidence" value="ECO:0007669"/>
    <property type="project" value="UniProtKB-SubCell"/>
</dbReference>
<dbReference type="PANTHER" id="PTHR30619:SF1">
    <property type="entry name" value="RECOMBINATION PROTEIN 2"/>
    <property type="match status" value="1"/>
</dbReference>
<dbReference type="SMART" id="SM00849">
    <property type="entry name" value="Lactamase_B"/>
    <property type="match status" value="1"/>
</dbReference>
<keyword evidence="5 6" id="KW-0472">Membrane</keyword>
<dbReference type="InterPro" id="IPR025405">
    <property type="entry name" value="DUF4131"/>
</dbReference>
<keyword evidence="4 6" id="KW-1133">Transmembrane helix</keyword>
<feature type="transmembrane region" description="Helical" evidence="6">
    <location>
        <begin position="370"/>
        <end position="394"/>
    </location>
</feature>